<dbReference type="EMBL" id="JAWWNJ010000031">
    <property type="protein sequence ID" value="KAK7026598.1"/>
    <property type="molecule type" value="Genomic_DNA"/>
</dbReference>
<evidence type="ECO:0000313" key="3">
    <source>
        <dbReference type="EMBL" id="KAK7026598.1"/>
    </source>
</evidence>
<proteinExistence type="predicted"/>
<feature type="compositionally biased region" description="Acidic residues" evidence="1">
    <location>
        <begin position="690"/>
        <end position="702"/>
    </location>
</feature>
<dbReference type="InterPro" id="IPR041078">
    <property type="entry name" value="Plavaka"/>
</dbReference>
<evidence type="ECO:0000259" key="2">
    <source>
        <dbReference type="Pfam" id="PF20722"/>
    </source>
</evidence>
<dbReference type="Pfam" id="PF20722">
    <property type="entry name" value="DUF6830"/>
    <property type="match status" value="1"/>
</dbReference>
<dbReference type="InterPro" id="IPR049233">
    <property type="entry name" value="DUF6830"/>
</dbReference>
<gene>
    <name evidence="3" type="ORF">R3P38DRAFT_2528108</name>
</gene>
<dbReference type="AlphaFoldDB" id="A0AAW0BKM2"/>
<feature type="domain" description="DUF6830" evidence="2">
    <location>
        <begin position="735"/>
        <end position="884"/>
    </location>
</feature>
<dbReference type="Proteomes" id="UP001362999">
    <property type="component" value="Unassembled WGS sequence"/>
</dbReference>
<organism evidence="3 4">
    <name type="scientific">Favolaschia claudopus</name>
    <dbReference type="NCBI Taxonomy" id="2862362"/>
    <lineage>
        <taxon>Eukaryota</taxon>
        <taxon>Fungi</taxon>
        <taxon>Dikarya</taxon>
        <taxon>Basidiomycota</taxon>
        <taxon>Agaricomycotina</taxon>
        <taxon>Agaricomycetes</taxon>
        <taxon>Agaricomycetidae</taxon>
        <taxon>Agaricales</taxon>
        <taxon>Marasmiineae</taxon>
        <taxon>Mycenaceae</taxon>
        <taxon>Favolaschia</taxon>
    </lineage>
</organism>
<keyword evidence="4" id="KW-1185">Reference proteome</keyword>
<reference evidence="3 4" key="1">
    <citation type="journal article" date="2024" name="J Genomics">
        <title>Draft genome sequencing and assembly of Favolaschia claudopus CIRM-BRFM 2984 isolated from oak limbs.</title>
        <authorList>
            <person name="Navarro D."/>
            <person name="Drula E."/>
            <person name="Chaduli D."/>
            <person name="Cazenave R."/>
            <person name="Ahrendt S."/>
            <person name="Wang J."/>
            <person name="Lipzen A."/>
            <person name="Daum C."/>
            <person name="Barry K."/>
            <person name="Grigoriev I.V."/>
            <person name="Favel A."/>
            <person name="Rosso M.N."/>
            <person name="Martin F."/>
        </authorList>
    </citation>
    <scope>NUCLEOTIDE SEQUENCE [LARGE SCALE GENOMIC DNA]</scope>
    <source>
        <strain evidence="3 4">CIRM-BRFM 2984</strain>
    </source>
</reference>
<dbReference type="Pfam" id="PF18759">
    <property type="entry name" value="Plavaka"/>
    <property type="match status" value="1"/>
</dbReference>
<sequence>MSIDNKREVFFCPNCPRNFAQRASVLKHLNNPRTNCIRWYTRLRELLISKEPEYAHYKAEFEEALGYYQPHYVNDDASGHEEMDLDHDAASNCGTNDDGNEEEDVEGVEEFRGASATYGKGQSFREWVDADQFAPERASNPFYPFASKQEWEMASFMLRSGMSMADIDEFLSLEMVREKLVFSFTSAKQLRGRAELLPSGPRWKATTISLDNYPTKTPITLYYRDALECIQALLANPLVAKHIDLTPKKLYRNGKRYFSEWISSDGAWAMQAALPDGATLLGIMGTSDKTNISVMNGDRVAHPFLVSLANIESNFLMKASNHAFMMSALIPVPKFICHADIRGLLEKRILHHSLDVVCANLKVAALEGCLMSTNDGALIKAYTPLVSYIADTPEAADLACVMGKTSHLTMASHKTFGDSFRHPERTGEITMSQIQSVSARVDPWDIFRYQAESKKLRLSGVHLPFWRDWSMSTEPSKFLTPEPLHYWHRQFFDHDFVWSRNIIGDAELDFRLSVIQPRIGCRHFKEGATHLKQVGGREHRELQRSIVGIIADAAPREVVHAIRALIDFRYFGQAFEIDEDVMERMDQQLAEFHQYKEHIIKARGREQDHFFIPKLEFMHSVVPSIRWAGVPMQYTADVTEKAHSTEIKTPARTETNHKNYDPQIVRHLDRAEKMRTFDYLTDLLTSSTDLDLDGNGDNDEEQGPAINPDVPSQAGESVRQIRNLFHAAKDHCKKYAYMERRMFTTPSTAFCLNRNPNLCVTVEEAAQLFHLPDLAPALSDYVERLNGVASQQRGTSIIGGQRRSRAGCVLPFSHLQIWYAIRVQVMSPHRTGQHALSAQTLQAQPPGDPWMYGRYDTVLLSNALDTPWPGKGFRAGLTGHTIAQIRLIFRPMWARAPYLMYAQRFDIIPSVGREPSSGMYVLKRATRADHSRLGDVVEIEHIRIPAEVVPRFGREADRRLTPYNSMEISTQFRLNKYSNKELLWILESVSL</sequence>
<evidence type="ECO:0000256" key="1">
    <source>
        <dbReference type="SAM" id="MobiDB-lite"/>
    </source>
</evidence>
<name>A0AAW0BKM2_9AGAR</name>
<protein>
    <recommendedName>
        <fullName evidence="2">DUF6830 domain-containing protein</fullName>
    </recommendedName>
</protein>
<feature type="region of interest" description="Disordered" evidence="1">
    <location>
        <begin position="690"/>
        <end position="714"/>
    </location>
</feature>
<evidence type="ECO:0000313" key="4">
    <source>
        <dbReference type="Proteomes" id="UP001362999"/>
    </source>
</evidence>
<accession>A0AAW0BKM2</accession>
<comment type="caution">
    <text evidence="3">The sequence shown here is derived from an EMBL/GenBank/DDBJ whole genome shotgun (WGS) entry which is preliminary data.</text>
</comment>